<accession>A0ACB9QJE6</accession>
<sequence>MISFHATPDRSDMVVGSSRKRRWVPDEGEAVEWRRGSDGVGIDLQLETPLPVEWQRCLDIQSGEVHFYNIRTHKRTCNDPGRGAATASDPQTTSSAFSHPISLDLELNLQPYVDHRSLPEPETPYTVLQFPVEDGPKRPRPEKKHEKGVDEEEEMVATVCERCHMLVIMCVSRPVCPNCKFIHPTKPDHTPFTLLLKPPKCTAHPLC</sequence>
<evidence type="ECO:0000313" key="2">
    <source>
        <dbReference type="Proteomes" id="UP001057402"/>
    </source>
</evidence>
<dbReference type="EMBL" id="CM042885">
    <property type="protein sequence ID" value="KAI4366570.1"/>
    <property type="molecule type" value="Genomic_DNA"/>
</dbReference>
<protein>
    <submittedName>
        <fullName evidence="1">Uncharacterized protein</fullName>
    </submittedName>
</protein>
<proteinExistence type="predicted"/>
<dbReference type="Proteomes" id="UP001057402">
    <property type="component" value="Chromosome 6"/>
</dbReference>
<keyword evidence="2" id="KW-1185">Reference proteome</keyword>
<gene>
    <name evidence="1" type="ORF">MLD38_022431</name>
</gene>
<comment type="caution">
    <text evidence="1">The sequence shown here is derived from an EMBL/GenBank/DDBJ whole genome shotgun (WGS) entry which is preliminary data.</text>
</comment>
<organism evidence="1 2">
    <name type="scientific">Melastoma candidum</name>
    <dbReference type="NCBI Taxonomy" id="119954"/>
    <lineage>
        <taxon>Eukaryota</taxon>
        <taxon>Viridiplantae</taxon>
        <taxon>Streptophyta</taxon>
        <taxon>Embryophyta</taxon>
        <taxon>Tracheophyta</taxon>
        <taxon>Spermatophyta</taxon>
        <taxon>Magnoliopsida</taxon>
        <taxon>eudicotyledons</taxon>
        <taxon>Gunneridae</taxon>
        <taxon>Pentapetalae</taxon>
        <taxon>rosids</taxon>
        <taxon>malvids</taxon>
        <taxon>Myrtales</taxon>
        <taxon>Melastomataceae</taxon>
        <taxon>Melastomatoideae</taxon>
        <taxon>Melastomateae</taxon>
        <taxon>Melastoma</taxon>
    </lineage>
</organism>
<name>A0ACB9QJE6_9MYRT</name>
<evidence type="ECO:0000313" key="1">
    <source>
        <dbReference type="EMBL" id="KAI4366570.1"/>
    </source>
</evidence>
<reference evidence="2" key="1">
    <citation type="journal article" date="2023" name="Front. Plant Sci.">
        <title>Chromosomal-level genome assembly of Melastoma candidum provides insights into trichome evolution.</title>
        <authorList>
            <person name="Zhong Y."/>
            <person name="Wu W."/>
            <person name="Sun C."/>
            <person name="Zou P."/>
            <person name="Liu Y."/>
            <person name="Dai S."/>
            <person name="Zhou R."/>
        </authorList>
    </citation>
    <scope>NUCLEOTIDE SEQUENCE [LARGE SCALE GENOMIC DNA]</scope>
</reference>